<keyword evidence="3" id="KW-0597">Phosphoprotein</keyword>
<dbReference type="FunFam" id="3.30.70.270:FF:000001">
    <property type="entry name" value="Diguanylate cyclase domain protein"/>
    <property type="match status" value="1"/>
</dbReference>
<dbReference type="Pfam" id="PF00990">
    <property type="entry name" value="GGDEF"/>
    <property type="match status" value="1"/>
</dbReference>
<dbReference type="PROSITE" id="PS50110">
    <property type="entry name" value="RESPONSE_REGULATORY"/>
    <property type="match status" value="1"/>
</dbReference>
<evidence type="ECO:0000256" key="3">
    <source>
        <dbReference type="PROSITE-ProRule" id="PRU00169"/>
    </source>
</evidence>
<evidence type="ECO:0000259" key="5">
    <source>
        <dbReference type="PROSITE" id="PS50887"/>
    </source>
</evidence>
<dbReference type="InterPro" id="IPR029787">
    <property type="entry name" value="Nucleotide_cyclase"/>
</dbReference>
<dbReference type="CDD" id="cd01949">
    <property type="entry name" value="GGDEF"/>
    <property type="match status" value="1"/>
</dbReference>
<keyword evidence="7" id="KW-1185">Reference proteome</keyword>
<dbReference type="PANTHER" id="PTHR45138">
    <property type="entry name" value="REGULATORY COMPONENTS OF SENSORY TRANSDUCTION SYSTEM"/>
    <property type="match status" value="1"/>
</dbReference>
<dbReference type="SMART" id="SM00448">
    <property type="entry name" value="REC"/>
    <property type="match status" value="1"/>
</dbReference>
<dbReference type="Proteomes" id="UP000604481">
    <property type="component" value="Unassembled WGS sequence"/>
</dbReference>
<dbReference type="GO" id="GO:0043709">
    <property type="term" value="P:cell adhesion involved in single-species biofilm formation"/>
    <property type="evidence" value="ECO:0007669"/>
    <property type="project" value="TreeGrafter"/>
</dbReference>
<dbReference type="GO" id="GO:0000160">
    <property type="term" value="P:phosphorelay signal transduction system"/>
    <property type="evidence" value="ECO:0007669"/>
    <property type="project" value="InterPro"/>
</dbReference>
<name>A0A8J7FYN3_9NEIS</name>
<dbReference type="CDD" id="cd19920">
    <property type="entry name" value="REC_PA4781-like"/>
    <property type="match status" value="1"/>
</dbReference>
<dbReference type="InterPro" id="IPR043128">
    <property type="entry name" value="Rev_trsase/Diguanyl_cyclase"/>
</dbReference>
<dbReference type="GO" id="GO:0005886">
    <property type="term" value="C:plasma membrane"/>
    <property type="evidence" value="ECO:0007669"/>
    <property type="project" value="TreeGrafter"/>
</dbReference>
<feature type="domain" description="GGDEF" evidence="5">
    <location>
        <begin position="165"/>
        <end position="302"/>
    </location>
</feature>
<evidence type="ECO:0000313" key="6">
    <source>
        <dbReference type="EMBL" id="MBE9608108.1"/>
    </source>
</evidence>
<dbReference type="EC" id="2.7.7.65" evidence="1"/>
<dbReference type="NCBIfam" id="TIGR00254">
    <property type="entry name" value="GGDEF"/>
    <property type="match status" value="1"/>
</dbReference>
<dbReference type="InterPro" id="IPR050469">
    <property type="entry name" value="Diguanylate_Cyclase"/>
</dbReference>
<comment type="catalytic activity">
    <reaction evidence="2">
        <text>2 GTP = 3',3'-c-di-GMP + 2 diphosphate</text>
        <dbReference type="Rhea" id="RHEA:24898"/>
        <dbReference type="ChEBI" id="CHEBI:33019"/>
        <dbReference type="ChEBI" id="CHEBI:37565"/>
        <dbReference type="ChEBI" id="CHEBI:58805"/>
        <dbReference type="EC" id="2.7.7.65"/>
    </reaction>
</comment>
<evidence type="ECO:0000256" key="1">
    <source>
        <dbReference type="ARBA" id="ARBA00012528"/>
    </source>
</evidence>
<organism evidence="6 7">
    <name type="scientific">Chitinilyticum piscinae</name>
    <dbReference type="NCBI Taxonomy" id="2866724"/>
    <lineage>
        <taxon>Bacteria</taxon>
        <taxon>Pseudomonadati</taxon>
        <taxon>Pseudomonadota</taxon>
        <taxon>Betaproteobacteria</taxon>
        <taxon>Neisseriales</taxon>
        <taxon>Chitinibacteraceae</taxon>
        <taxon>Chitinilyticum</taxon>
    </lineage>
</organism>
<dbReference type="Pfam" id="PF00072">
    <property type="entry name" value="Response_reg"/>
    <property type="match status" value="1"/>
</dbReference>
<dbReference type="GO" id="GO:1902201">
    <property type="term" value="P:negative regulation of bacterial-type flagellum-dependent cell motility"/>
    <property type="evidence" value="ECO:0007669"/>
    <property type="project" value="TreeGrafter"/>
</dbReference>
<dbReference type="RefSeq" id="WP_194114609.1">
    <property type="nucleotide sequence ID" value="NZ_JADFUA010000001.1"/>
</dbReference>
<gene>
    <name evidence="6" type="ORF">INR99_01990</name>
</gene>
<protein>
    <recommendedName>
        <fullName evidence="1">diguanylate cyclase</fullName>
        <ecNumber evidence="1">2.7.7.65</ecNumber>
    </recommendedName>
</protein>
<evidence type="ECO:0000256" key="2">
    <source>
        <dbReference type="ARBA" id="ARBA00034247"/>
    </source>
</evidence>
<comment type="caution">
    <text evidence="6">The sequence shown here is derived from an EMBL/GenBank/DDBJ whole genome shotgun (WGS) entry which is preliminary data.</text>
</comment>
<accession>A0A8J7FYN3</accession>
<dbReference type="SUPFAM" id="SSF55073">
    <property type="entry name" value="Nucleotide cyclase"/>
    <property type="match status" value="1"/>
</dbReference>
<dbReference type="Gene3D" id="3.40.50.2300">
    <property type="match status" value="1"/>
</dbReference>
<reference evidence="6 7" key="1">
    <citation type="submission" date="2020-10" db="EMBL/GenBank/DDBJ databases">
        <title>The genome sequence of Chitinilyticum litopenaei 4Y14.</title>
        <authorList>
            <person name="Liu Y."/>
        </authorList>
    </citation>
    <scope>NUCLEOTIDE SEQUENCE [LARGE SCALE GENOMIC DNA]</scope>
    <source>
        <strain evidence="6 7">4Y14</strain>
    </source>
</reference>
<dbReference type="InterPro" id="IPR011006">
    <property type="entry name" value="CheY-like_superfamily"/>
</dbReference>
<sequence>MMIESSYVLVVDDQMSNIELLGELLGDDYDIRFALDAESALRLIAQQAPELILLDVMMPVMDGYQLCARLKAEPATRDLPIIFLTALSSPEEETRGLEAGAVDYITKPFTPAVVRARVRNHIELKRSKDILLALSQTDVLTGLANRRFLFDRLASLLPDPEEHSRSLGLILTDVDDFKLYNDSFGHPAGDLCLQRIAGVMRAALRSQGDLAARYGGEEFCCLLPDATEELTTQIAERIRREVEALKIPHCRQARHPHVTLSIGITSKPAGQHQPINKLLSLADQALYQAKANGRNRVEKLLPDGDDSNIPK</sequence>
<dbReference type="EMBL" id="JADFUA010000001">
    <property type="protein sequence ID" value="MBE9608108.1"/>
    <property type="molecule type" value="Genomic_DNA"/>
</dbReference>
<feature type="domain" description="Response regulatory" evidence="4">
    <location>
        <begin position="7"/>
        <end position="122"/>
    </location>
</feature>
<evidence type="ECO:0000313" key="7">
    <source>
        <dbReference type="Proteomes" id="UP000604481"/>
    </source>
</evidence>
<proteinExistence type="predicted"/>
<dbReference type="GO" id="GO:0052621">
    <property type="term" value="F:diguanylate cyclase activity"/>
    <property type="evidence" value="ECO:0007669"/>
    <property type="project" value="UniProtKB-EC"/>
</dbReference>
<dbReference type="Gene3D" id="3.30.70.270">
    <property type="match status" value="1"/>
</dbReference>
<dbReference type="SUPFAM" id="SSF52172">
    <property type="entry name" value="CheY-like"/>
    <property type="match status" value="1"/>
</dbReference>
<dbReference type="AlphaFoldDB" id="A0A8J7FYN3"/>
<dbReference type="PROSITE" id="PS50887">
    <property type="entry name" value="GGDEF"/>
    <property type="match status" value="1"/>
</dbReference>
<dbReference type="InterPro" id="IPR001789">
    <property type="entry name" value="Sig_transdc_resp-reg_receiver"/>
</dbReference>
<dbReference type="InterPro" id="IPR000160">
    <property type="entry name" value="GGDEF_dom"/>
</dbReference>
<evidence type="ECO:0000259" key="4">
    <source>
        <dbReference type="PROSITE" id="PS50110"/>
    </source>
</evidence>
<feature type="modified residue" description="4-aspartylphosphate" evidence="3">
    <location>
        <position position="55"/>
    </location>
</feature>
<dbReference type="SMART" id="SM00267">
    <property type="entry name" value="GGDEF"/>
    <property type="match status" value="1"/>
</dbReference>
<dbReference type="PANTHER" id="PTHR45138:SF9">
    <property type="entry name" value="DIGUANYLATE CYCLASE DGCM-RELATED"/>
    <property type="match status" value="1"/>
</dbReference>